<proteinExistence type="predicted"/>
<dbReference type="GO" id="GO:0004673">
    <property type="term" value="F:protein histidine kinase activity"/>
    <property type="evidence" value="ECO:0007669"/>
    <property type="project" value="UniProtKB-EC"/>
</dbReference>
<evidence type="ECO:0000256" key="5">
    <source>
        <dbReference type="SAM" id="MobiDB-lite"/>
    </source>
</evidence>
<keyword evidence="6" id="KW-0812">Transmembrane</keyword>
<reference evidence="7" key="1">
    <citation type="submission" date="2020-05" db="EMBL/GenBank/DDBJ databases">
        <authorList>
            <person name="Chiriac C."/>
            <person name="Salcher M."/>
            <person name="Ghai R."/>
            <person name="Kavagutti S V."/>
        </authorList>
    </citation>
    <scope>NUCLEOTIDE SEQUENCE</scope>
</reference>
<dbReference type="PANTHER" id="PTHR24421:SF10">
    <property type="entry name" value="NITRATE_NITRITE SENSOR PROTEIN NARQ"/>
    <property type="match status" value="1"/>
</dbReference>
<keyword evidence="6" id="KW-0472">Membrane</keyword>
<evidence type="ECO:0000313" key="7">
    <source>
        <dbReference type="EMBL" id="CAB4930249.1"/>
    </source>
</evidence>
<evidence type="ECO:0000256" key="2">
    <source>
        <dbReference type="ARBA" id="ARBA00012438"/>
    </source>
</evidence>
<keyword evidence="4" id="KW-0418">Kinase</keyword>
<dbReference type="EC" id="2.7.13.3" evidence="2"/>
<feature type="transmembrane region" description="Helical" evidence="6">
    <location>
        <begin position="176"/>
        <end position="194"/>
    </location>
</feature>
<evidence type="ECO:0000256" key="6">
    <source>
        <dbReference type="SAM" id="Phobius"/>
    </source>
</evidence>
<evidence type="ECO:0000256" key="3">
    <source>
        <dbReference type="ARBA" id="ARBA00022679"/>
    </source>
</evidence>
<feature type="transmembrane region" description="Helical" evidence="6">
    <location>
        <begin position="41"/>
        <end position="59"/>
    </location>
</feature>
<keyword evidence="6" id="KW-1133">Transmembrane helix</keyword>
<name>A0A6J7IGR0_9ZZZZ</name>
<feature type="region of interest" description="Disordered" evidence="5">
    <location>
        <begin position="1"/>
        <end position="21"/>
    </location>
</feature>
<protein>
    <recommendedName>
        <fullName evidence="2">histidine kinase</fullName>
        <ecNumber evidence="2">2.7.13.3</ecNumber>
    </recommendedName>
</protein>
<dbReference type="PANTHER" id="PTHR24421">
    <property type="entry name" value="NITRATE/NITRITE SENSOR PROTEIN NARX-RELATED"/>
    <property type="match status" value="1"/>
</dbReference>
<dbReference type="InterPro" id="IPR050482">
    <property type="entry name" value="Sensor_HK_TwoCompSys"/>
</dbReference>
<organism evidence="7">
    <name type="scientific">freshwater metagenome</name>
    <dbReference type="NCBI Taxonomy" id="449393"/>
    <lineage>
        <taxon>unclassified sequences</taxon>
        <taxon>metagenomes</taxon>
        <taxon>ecological metagenomes</taxon>
    </lineage>
</organism>
<dbReference type="GO" id="GO:0000160">
    <property type="term" value="P:phosphorelay signal transduction system"/>
    <property type="evidence" value="ECO:0007669"/>
    <property type="project" value="UniProtKB-KW"/>
</dbReference>
<accession>A0A6J7IGR0</accession>
<comment type="catalytic activity">
    <reaction evidence="1">
        <text>ATP + protein L-histidine = ADP + protein N-phospho-L-histidine.</text>
        <dbReference type="EC" id="2.7.13.3"/>
    </reaction>
</comment>
<feature type="transmembrane region" description="Helical" evidence="6">
    <location>
        <begin position="101"/>
        <end position="119"/>
    </location>
</feature>
<gene>
    <name evidence="7" type="ORF">UFOPK3564_02332</name>
</gene>
<dbReference type="AlphaFoldDB" id="A0A6J7IGR0"/>
<sequence>MSPGRDGPRRSGPGRDPLDGGSAVRRLRLALGGDVRQAQSLFRLLAAVAVGALLLGEIGEPDFTVLWPVPLTAGGYVLLSAVLLWPRRRDAGSETRDRRRVLTVAVLDVVAVCAVALAISEPRTGVLLMLAAVVLGSGMTLRGDAVAALTGIGVVACLGVWAANPLYETPGVADRSLVFLVLALAWSGLVARQISMERLRRAERIEALSSSVRDMLRQSLDAGADERARVADLLHDDVLQLLLVTQHDIADAIDGELDLLPDARAGVESATRRLRETIAALRAEGRDDELLGEALRDLAGDVGPDRPVGVEVQVARGLDGVEHPVLVAVARDVVRDAASTAPRGRIVVTADREGDDVVLRVRHEDRRFAFGTAAVDPLGTVVERIRAVDGTLAVDRPADGDERVVTVRVPLRTDARVPPVRTDTAGHGPRRV</sequence>
<evidence type="ECO:0000256" key="1">
    <source>
        <dbReference type="ARBA" id="ARBA00000085"/>
    </source>
</evidence>
<keyword evidence="3" id="KW-0808">Transferase</keyword>
<dbReference type="EMBL" id="CAFBMK010000158">
    <property type="protein sequence ID" value="CAB4930249.1"/>
    <property type="molecule type" value="Genomic_DNA"/>
</dbReference>
<feature type="transmembrane region" description="Helical" evidence="6">
    <location>
        <begin position="65"/>
        <end position="85"/>
    </location>
</feature>
<evidence type="ECO:0000256" key="4">
    <source>
        <dbReference type="ARBA" id="ARBA00022777"/>
    </source>
</evidence>
<feature type="transmembrane region" description="Helical" evidence="6">
    <location>
        <begin position="146"/>
        <end position="164"/>
    </location>
</feature>